<proteinExistence type="predicted"/>
<evidence type="ECO:0000313" key="1">
    <source>
        <dbReference type="EMBL" id="KAH7840145.1"/>
    </source>
</evidence>
<protein>
    <submittedName>
        <fullName evidence="1">Uncharacterized protein</fullName>
    </submittedName>
</protein>
<name>A0ACB7XHJ9_9ERIC</name>
<sequence>MHRPPGILPLTQNIIEIFKTKPKEKIVVSCGAALPHSPTSLASLLPSPPPPSSLDPHYLLVRNPTLPPRTPNFLLRKEEAAEATSPPPMIPVYKDVGKKEFYCWWPLLQFIAIRVIDTAVEIHPQTPYWVLMSCSQVVGFKYSHLLITSLNLMLTHQMLWRGLRIRLFHSEEASLKNCEQSRFASGKEEINHFRMQSVTDVELMNGKIFKVAYV</sequence>
<organism evidence="1 2">
    <name type="scientific">Vaccinium darrowii</name>
    <dbReference type="NCBI Taxonomy" id="229202"/>
    <lineage>
        <taxon>Eukaryota</taxon>
        <taxon>Viridiplantae</taxon>
        <taxon>Streptophyta</taxon>
        <taxon>Embryophyta</taxon>
        <taxon>Tracheophyta</taxon>
        <taxon>Spermatophyta</taxon>
        <taxon>Magnoliopsida</taxon>
        <taxon>eudicotyledons</taxon>
        <taxon>Gunneridae</taxon>
        <taxon>Pentapetalae</taxon>
        <taxon>asterids</taxon>
        <taxon>Ericales</taxon>
        <taxon>Ericaceae</taxon>
        <taxon>Vaccinioideae</taxon>
        <taxon>Vaccinieae</taxon>
        <taxon>Vaccinium</taxon>
    </lineage>
</organism>
<evidence type="ECO:0000313" key="2">
    <source>
        <dbReference type="Proteomes" id="UP000828048"/>
    </source>
</evidence>
<accession>A0ACB7XHJ9</accession>
<keyword evidence="2" id="KW-1185">Reference proteome</keyword>
<gene>
    <name evidence="1" type="ORF">Vadar_013206</name>
</gene>
<dbReference type="EMBL" id="CM037160">
    <property type="protein sequence ID" value="KAH7840145.1"/>
    <property type="molecule type" value="Genomic_DNA"/>
</dbReference>
<comment type="caution">
    <text evidence="1">The sequence shown here is derived from an EMBL/GenBank/DDBJ whole genome shotgun (WGS) entry which is preliminary data.</text>
</comment>
<dbReference type="Proteomes" id="UP000828048">
    <property type="component" value="Chromosome 10"/>
</dbReference>
<reference evidence="1 2" key="1">
    <citation type="journal article" date="2021" name="Hortic Res">
        <title>High-quality reference genome and annotation aids understanding of berry development for evergreen blueberry (Vaccinium darrowii).</title>
        <authorList>
            <person name="Yu J."/>
            <person name="Hulse-Kemp A.M."/>
            <person name="Babiker E."/>
            <person name="Staton M."/>
        </authorList>
    </citation>
    <scope>NUCLEOTIDE SEQUENCE [LARGE SCALE GENOMIC DNA]</scope>
    <source>
        <strain evidence="2">cv. NJ 8807/NJ 8810</strain>
        <tissue evidence="1">Young leaf</tissue>
    </source>
</reference>